<dbReference type="STRING" id="1437609.BCAL_1190"/>
<feature type="coiled-coil region" evidence="1">
    <location>
        <begin position="10"/>
        <end position="44"/>
    </location>
</feature>
<evidence type="ECO:0000256" key="1">
    <source>
        <dbReference type="SAM" id="Coils"/>
    </source>
</evidence>
<keyword evidence="1" id="KW-0175">Coiled coil</keyword>
<organism evidence="2 3">
    <name type="scientific">Bifidobacterium callitrichos DSM 23973</name>
    <dbReference type="NCBI Taxonomy" id="1437609"/>
    <lineage>
        <taxon>Bacteria</taxon>
        <taxon>Bacillati</taxon>
        <taxon>Actinomycetota</taxon>
        <taxon>Actinomycetes</taxon>
        <taxon>Bifidobacteriales</taxon>
        <taxon>Bifidobacteriaceae</taxon>
        <taxon>Bifidobacterium</taxon>
    </lineage>
</organism>
<accession>A0A086ZY57</accession>
<evidence type="ECO:0000313" key="2">
    <source>
        <dbReference type="EMBL" id="KFI51457.1"/>
    </source>
</evidence>
<dbReference type="Proteomes" id="UP000029072">
    <property type="component" value="Unassembled WGS sequence"/>
</dbReference>
<reference evidence="2 3" key="1">
    <citation type="submission" date="2014-03" db="EMBL/GenBank/DDBJ databases">
        <title>Genomics of Bifidobacteria.</title>
        <authorList>
            <person name="Ventura M."/>
            <person name="Milani C."/>
            <person name="Lugli G.A."/>
        </authorList>
    </citation>
    <scope>NUCLEOTIDE SEQUENCE [LARGE SCALE GENOMIC DNA]</scope>
    <source>
        <strain evidence="2 3">DSM 23973</strain>
    </source>
</reference>
<comment type="caution">
    <text evidence="2">The sequence shown here is derived from an EMBL/GenBank/DDBJ whole genome shotgun (WGS) entry which is preliminary data.</text>
</comment>
<dbReference type="EMBL" id="JGYS01000022">
    <property type="protein sequence ID" value="KFI51457.1"/>
    <property type="molecule type" value="Genomic_DNA"/>
</dbReference>
<dbReference type="AlphaFoldDB" id="A0A086ZY57"/>
<gene>
    <name evidence="2" type="ORF">BCAL_1190</name>
</gene>
<dbReference type="RefSeq" id="WP_043167796.1">
    <property type="nucleotide sequence ID" value="NZ_JDUV01000039.1"/>
</dbReference>
<proteinExistence type="predicted"/>
<name>A0A086ZY57_9BIFI</name>
<protein>
    <submittedName>
        <fullName evidence="2">Uncharacterized protein</fullName>
    </submittedName>
</protein>
<evidence type="ECO:0000313" key="3">
    <source>
        <dbReference type="Proteomes" id="UP000029072"/>
    </source>
</evidence>
<sequence length="103" mass="12022">MTEHNTQSKNKTAKALIADMLSKLDEQEDRLEERRRRIAALNEARTVLYEHAQQIDLELDNDPTASEETRENRMLFADDIRIIAERLVADYAMRFDEKTGLSQ</sequence>